<comment type="caution">
    <text evidence="1">The sequence shown here is derived from an EMBL/GenBank/DDBJ whole genome shotgun (WGS) entry which is preliminary data.</text>
</comment>
<reference evidence="1" key="1">
    <citation type="submission" date="2020-12" db="EMBL/GenBank/DDBJ databases">
        <authorList>
            <person name="Iha C."/>
        </authorList>
    </citation>
    <scope>NUCLEOTIDE SEQUENCE</scope>
</reference>
<keyword evidence="2" id="KW-1185">Reference proteome</keyword>
<organism evidence="1 2">
    <name type="scientific">Ostreobium quekettii</name>
    <dbReference type="NCBI Taxonomy" id="121088"/>
    <lineage>
        <taxon>Eukaryota</taxon>
        <taxon>Viridiplantae</taxon>
        <taxon>Chlorophyta</taxon>
        <taxon>core chlorophytes</taxon>
        <taxon>Ulvophyceae</taxon>
        <taxon>TCBD clade</taxon>
        <taxon>Bryopsidales</taxon>
        <taxon>Ostreobineae</taxon>
        <taxon>Ostreobiaceae</taxon>
        <taxon>Ostreobium</taxon>
    </lineage>
</organism>
<dbReference type="Proteomes" id="UP000708148">
    <property type="component" value="Unassembled WGS sequence"/>
</dbReference>
<accession>A0A8S1IVD3</accession>
<proteinExistence type="predicted"/>
<protein>
    <submittedName>
        <fullName evidence="1">Uncharacterized protein</fullName>
    </submittedName>
</protein>
<gene>
    <name evidence="1" type="ORF">OSTQU699_LOCUS3435</name>
</gene>
<evidence type="ECO:0000313" key="1">
    <source>
        <dbReference type="EMBL" id="CAD7698074.1"/>
    </source>
</evidence>
<evidence type="ECO:0000313" key="2">
    <source>
        <dbReference type="Proteomes" id="UP000708148"/>
    </source>
</evidence>
<sequence>MEQQDGERMTHEDLVHWLNILLQSDLVLFLFSMQMVYRFILCLFCGERTEYGCVHTQPLSISTLPESKDSQRSKVHGTMRWRACFKIAHSKTKRSWTVNSHRIAWCFPLPMTHQSQRISS</sequence>
<name>A0A8S1IVD3_9CHLO</name>
<dbReference type="AlphaFoldDB" id="A0A8S1IVD3"/>
<dbReference type="EMBL" id="CAJHUC010000754">
    <property type="protein sequence ID" value="CAD7698074.1"/>
    <property type="molecule type" value="Genomic_DNA"/>
</dbReference>